<protein>
    <submittedName>
        <fullName evidence="8">Serine/threonine protein kinase</fullName>
    </submittedName>
</protein>
<keyword evidence="1" id="KW-0808">Transferase</keyword>
<keyword evidence="5" id="KW-1133">Transmembrane helix</keyword>
<dbReference type="PROSITE" id="PS00108">
    <property type="entry name" value="PROTEIN_KINASE_ST"/>
    <property type="match status" value="1"/>
</dbReference>
<dbReference type="RefSeq" id="WP_151853173.1">
    <property type="nucleotide sequence ID" value="NZ_WCTZ01000030.1"/>
</dbReference>
<keyword evidence="2" id="KW-0547">Nucleotide-binding</keyword>
<evidence type="ECO:0000313" key="11">
    <source>
        <dbReference type="Proteomes" id="UP000434462"/>
    </source>
</evidence>
<evidence type="ECO:0000313" key="10">
    <source>
        <dbReference type="EMBL" id="KAB4181954.1"/>
    </source>
</evidence>
<reference evidence="11 12" key="1">
    <citation type="journal article" date="2019" name="Nat. Med.">
        <title>A library of human gut bacterial isolates paired with longitudinal multiomics data enables mechanistic microbiome research.</title>
        <authorList>
            <person name="Poyet M."/>
            <person name="Groussin M."/>
            <person name="Gibbons S.M."/>
            <person name="Avila-Pacheco J."/>
            <person name="Jiang X."/>
            <person name="Kearney S.M."/>
            <person name="Perrotta A.R."/>
            <person name="Berdy B."/>
            <person name="Zhao S."/>
            <person name="Lieberman T.D."/>
            <person name="Swanson P.K."/>
            <person name="Smith M."/>
            <person name="Roesemann S."/>
            <person name="Alexander J.E."/>
            <person name="Rich S.A."/>
            <person name="Livny J."/>
            <person name="Vlamakis H."/>
            <person name="Clish C."/>
            <person name="Bullock K."/>
            <person name="Deik A."/>
            <person name="Scott J."/>
            <person name="Pierce K.A."/>
            <person name="Xavier R.J."/>
            <person name="Alm E.J."/>
        </authorList>
    </citation>
    <scope>NUCLEOTIDE SEQUENCE [LARGE SCALE GENOMIC DNA]</scope>
    <source>
        <strain evidence="10 14">BIOML-A21</strain>
        <strain evidence="7 13">BIOML-A36</strain>
        <strain evidence="9 12">BIOML-A37</strain>
        <strain evidence="8 11">BIOML-A38</strain>
    </source>
</reference>
<feature type="domain" description="Protein kinase" evidence="6">
    <location>
        <begin position="86"/>
        <end position="364"/>
    </location>
</feature>
<dbReference type="EMBL" id="WCUA01000030">
    <property type="protein sequence ID" value="KAB4181954.1"/>
    <property type="molecule type" value="Genomic_DNA"/>
</dbReference>
<dbReference type="PROSITE" id="PS50011">
    <property type="entry name" value="PROTEIN_KINASE_DOM"/>
    <property type="match status" value="1"/>
</dbReference>
<evidence type="ECO:0000313" key="14">
    <source>
        <dbReference type="Proteomes" id="UP000442334"/>
    </source>
</evidence>
<dbReference type="Proteomes" id="UP000434462">
    <property type="component" value="Unassembled WGS sequence"/>
</dbReference>
<dbReference type="CDD" id="cd14014">
    <property type="entry name" value="STKc_PknB_like"/>
    <property type="match status" value="1"/>
</dbReference>
<dbReference type="EMBL" id="WCUQ01000008">
    <property type="protein sequence ID" value="KAB4123113.1"/>
    <property type="molecule type" value="Genomic_DNA"/>
</dbReference>
<evidence type="ECO:0000313" key="7">
    <source>
        <dbReference type="EMBL" id="KAB4109737.1"/>
    </source>
</evidence>
<dbReference type="GO" id="GO:0004674">
    <property type="term" value="F:protein serine/threonine kinase activity"/>
    <property type="evidence" value="ECO:0007669"/>
    <property type="project" value="UniProtKB-KW"/>
</dbReference>
<dbReference type="Proteomes" id="UP000441711">
    <property type="component" value="Unassembled WGS sequence"/>
</dbReference>
<evidence type="ECO:0000313" key="12">
    <source>
        <dbReference type="Proteomes" id="UP000438773"/>
    </source>
</evidence>
<evidence type="ECO:0000256" key="3">
    <source>
        <dbReference type="ARBA" id="ARBA00022777"/>
    </source>
</evidence>
<keyword evidence="4" id="KW-0067">ATP-binding</keyword>
<keyword evidence="5" id="KW-0472">Membrane</keyword>
<evidence type="ECO:0000259" key="6">
    <source>
        <dbReference type="PROSITE" id="PS50011"/>
    </source>
</evidence>
<evidence type="ECO:0000313" key="8">
    <source>
        <dbReference type="EMBL" id="KAB4116030.1"/>
    </source>
</evidence>
<keyword evidence="5" id="KW-0812">Transmembrane</keyword>
<evidence type="ECO:0000256" key="1">
    <source>
        <dbReference type="ARBA" id="ARBA00022679"/>
    </source>
</evidence>
<dbReference type="Gene3D" id="1.10.510.10">
    <property type="entry name" value="Transferase(Phosphotransferase) domain 1"/>
    <property type="match status" value="1"/>
</dbReference>
<evidence type="ECO:0000313" key="13">
    <source>
        <dbReference type="Proteomes" id="UP000441711"/>
    </source>
</evidence>
<comment type="caution">
    <text evidence="8">The sequence shown here is derived from an EMBL/GenBank/DDBJ whole genome shotgun (WGS) entry which is preliminary data.</text>
</comment>
<sequence>MGILLFITAIILVFLLFLLIRVRIRSKNKTLRGYRPIAVHTPINKKNKKEEPSSFHIQTNDETTSFIPPTASSFLASETLLKKGEYRIIGLLGQGGFGITYLAVQTGLNRKVTIKEFFMKEYCDRETTTSSVIINSQGSKELVASFRKKFIKEAQMIAELRNKHTINIIDIFEERETAYYVMEYIAGGSLKDLVEKNGALPEDKALPLIYQIADALDYIHKRNITHLDVKPSNILLDEDQNAILIDFGISKHYDQEGGQTSNTPVGISKGFTPLEQYRQDGINKFSPCTDIYSLGATFYYLLTGKIPPEAAILMNNGFPEEKLYEQNVSKQSINAIRQAMSPMKKARPQSIGDFLKNIDNNPNEEKENKLNDGHIIKVKTSTSRILFYFTDASVPPEYHRSYEASITCERIDLKVSCYGNILNTESVPLTVLQYTNLLNFIDNLKLIISPPKDDQGMCGGTTIALELYEDDTMYDSGYNYANSYGTLFGDVQRLKLEIEKLIPDFQNKLKL</sequence>
<organism evidence="8 11">
    <name type="scientific">Bacteroides uniformis</name>
    <dbReference type="NCBI Taxonomy" id="820"/>
    <lineage>
        <taxon>Bacteria</taxon>
        <taxon>Pseudomonadati</taxon>
        <taxon>Bacteroidota</taxon>
        <taxon>Bacteroidia</taxon>
        <taxon>Bacteroidales</taxon>
        <taxon>Bacteroidaceae</taxon>
        <taxon>Bacteroides</taxon>
    </lineage>
</organism>
<proteinExistence type="predicted"/>
<name>A0A6I0JNT3_BACUN</name>
<dbReference type="GO" id="GO:0005524">
    <property type="term" value="F:ATP binding"/>
    <property type="evidence" value="ECO:0007669"/>
    <property type="project" value="UniProtKB-KW"/>
</dbReference>
<dbReference type="EMBL" id="WCUR01000034">
    <property type="protein sequence ID" value="KAB4116030.1"/>
    <property type="molecule type" value="Genomic_DNA"/>
</dbReference>
<dbReference type="EMBL" id="WCUP01000005">
    <property type="protein sequence ID" value="KAB4109737.1"/>
    <property type="molecule type" value="Genomic_DNA"/>
</dbReference>
<keyword evidence="8" id="KW-0723">Serine/threonine-protein kinase</keyword>
<dbReference type="Proteomes" id="UP000442334">
    <property type="component" value="Unassembled WGS sequence"/>
</dbReference>
<dbReference type="SMART" id="SM00220">
    <property type="entry name" value="S_TKc"/>
    <property type="match status" value="1"/>
</dbReference>
<evidence type="ECO:0000256" key="2">
    <source>
        <dbReference type="ARBA" id="ARBA00022741"/>
    </source>
</evidence>
<keyword evidence="3 8" id="KW-0418">Kinase</keyword>
<dbReference type="InterPro" id="IPR008271">
    <property type="entry name" value="Ser/Thr_kinase_AS"/>
</dbReference>
<dbReference type="InterPro" id="IPR000719">
    <property type="entry name" value="Prot_kinase_dom"/>
</dbReference>
<dbReference type="Gene3D" id="3.30.200.20">
    <property type="entry name" value="Phosphorylase Kinase, domain 1"/>
    <property type="match status" value="1"/>
</dbReference>
<dbReference type="Proteomes" id="UP000438773">
    <property type="component" value="Unassembled WGS sequence"/>
</dbReference>
<dbReference type="InterPro" id="IPR011009">
    <property type="entry name" value="Kinase-like_dom_sf"/>
</dbReference>
<evidence type="ECO:0000313" key="9">
    <source>
        <dbReference type="EMBL" id="KAB4123113.1"/>
    </source>
</evidence>
<evidence type="ECO:0000256" key="5">
    <source>
        <dbReference type="SAM" id="Phobius"/>
    </source>
</evidence>
<accession>A0A6I0JNT3</accession>
<dbReference type="SUPFAM" id="SSF56112">
    <property type="entry name" value="Protein kinase-like (PK-like)"/>
    <property type="match status" value="1"/>
</dbReference>
<dbReference type="PANTHER" id="PTHR43289:SF34">
    <property type="entry name" value="SERINE_THREONINE-PROTEIN KINASE YBDM-RELATED"/>
    <property type="match status" value="1"/>
</dbReference>
<feature type="transmembrane region" description="Helical" evidence="5">
    <location>
        <begin position="6"/>
        <end position="24"/>
    </location>
</feature>
<dbReference type="Pfam" id="PF00069">
    <property type="entry name" value="Pkinase"/>
    <property type="match status" value="1"/>
</dbReference>
<gene>
    <name evidence="10" type="ORF">GAQ34_19510</name>
    <name evidence="7" type="ORF">GAQ70_07780</name>
    <name evidence="8" type="ORF">GAQ72_11185</name>
    <name evidence="9" type="ORF">GAQ75_13775</name>
</gene>
<dbReference type="PANTHER" id="PTHR43289">
    <property type="entry name" value="MITOGEN-ACTIVATED PROTEIN KINASE KINASE KINASE 20-RELATED"/>
    <property type="match status" value="1"/>
</dbReference>
<evidence type="ECO:0000256" key="4">
    <source>
        <dbReference type="ARBA" id="ARBA00022840"/>
    </source>
</evidence>
<dbReference type="AlphaFoldDB" id="A0A6I0JNT3"/>